<reference evidence="2 3" key="1">
    <citation type="submission" date="2021-05" db="EMBL/GenBank/DDBJ databases">
        <title>Genome Assembly of Synthetic Allotetraploid Brassica napus Reveals Homoeologous Exchanges between Subgenomes.</title>
        <authorList>
            <person name="Davis J.T."/>
        </authorList>
    </citation>
    <scope>NUCLEOTIDE SEQUENCE [LARGE SCALE GENOMIC DNA]</scope>
    <source>
        <strain evidence="3">cv. Da-Ae</strain>
        <tissue evidence="2">Seedling</tissue>
    </source>
</reference>
<evidence type="ECO:0000313" key="3">
    <source>
        <dbReference type="Proteomes" id="UP000824890"/>
    </source>
</evidence>
<keyword evidence="3" id="KW-1185">Reference proteome</keyword>
<dbReference type="EMBL" id="JAGKQM010000018">
    <property type="protein sequence ID" value="KAH0862308.1"/>
    <property type="molecule type" value="Genomic_DNA"/>
</dbReference>
<proteinExistence type="predicted"/>
<evidence type="ECO:0000313" key="2">
    <source>
        <dbReference type="EMBL" id="KAH0862308.1"/>
    </source>
</evidence>
<sequence>FLLYSISTDKPKCFPFSLSKKILKLFIFTSLYLQRSVMRMFLWAEFRDPRFYPSSCESLPSIATIGGLTEAARLGTSQAELKDGTTRAPIVRLLSCQPFLGESRSLRNVGCHFQQIYEATNCSLYIGREKMAMYGSVVIPVWCNGDGHGNQSDDSPDMDVIGISDNFFSDINKPAARDREQGVENECVWLGGAQYTQEPHRLCCCRLSSNHRTFTISTITEDTIVENHGKEHSENILPSSEGDVGLAASSGPSVLGDKVDEECAAADPPEISDAQNNRKRCRE</sequence>
<feature type="non-terminal residue" evidence="2">
    <location>
        <position position="1"/>
    </location>
</feature>
<protein>
    <submittedName>
        <fullName evidence="2">Uncharacterized protein</fullName>
    </submittedName>
</protein>
<accession>A0ABQ7Y282</accession>
<name>A0ABQ7Y282_BRANA</name>
<gene>
    <name evidence="2" type="ORF">HID58_079519</name>
</gene>
<evidence type="ECO:0000256" key="1">
    <source>
        <dbReference type="SAM" id="MobiDB-lite"/>
    </source>
</evidence>
<organism evidence="2 3">
    <name type="scientific">Brassica napus</name>
    <name type="common">Rape</name>
    <dbReference type="NCBI Taxonomy" id="3708"/>
    <lineage>
        <taxon>Eukaryota</taxon>
        <taxon>Viridiplantae</taxon>
        <taxon>Streptophyta</taxon>
        <taxon>Embryophyta</taxon>
        <taxon>Tracheophyta</taxon>
        <taxon>Spermatophyta</taxon>
        <taxon>Magnoliopsida</taxon>
        <taxon>eudicotyledons</taxon>
        <taxon>Gunneridae</taxon>
        <taxon>Pentapetalae</taxon>
        <taxon>rosids</taxon>
        <taxon>malvids</taxon>
        <taxon>Brassicales</taxon>
        <taxon>Brassicaceae</taxon>
        <taxon>Brassiceae</taxon>
        <taxon>Brassica</taxon>
    </lineage>
</organism>
<comment type="caution">
    <text evidence="2">The sequence shown here is derived from an EMBL/GenBank/DDBJ whole genome shotgun (WGS) entry which is preliminary data.</text>
</comment>
<dbReference type="Proteomes" id="UP000824890">
    <property type="component" value="Unassembled WGS sequence"/>
</dbReference>
<feature type="region of interest" description="Disordered" evidence="1">
    <location>
        <begin position="229"/>
        <end position="283"/>
    </location>
</feature>